<keyword evidence="4" id="KW-1185">Reference proteome</keyword>
<dbReference type="InterPro" id="IPR006015">
    <property type="entry name" value="Universal_stress_UspA"/>
</dbReference>
<gene>
    <name evidence="3" type="ORF">ACFQMG_05325</name>
</gene>
<dbReference type="RefSeq" id="WP_380230549.1">
    <property type="nucleotide sequence ID" value="NZ_JBHSVH010000002.1"/>
</dbReference>
<reference evidence="4" key="1">
    <citation type="journal article" date="2019" name="Int. J. Syst. Evol. Microbiol.">
        <title>The Global Catalogue of Microorganisms (GCM) 10K type strain sequencing project: providing services to taxonomists for standard genome sequencing and annotation.</title>
        <authorList>
            <consortium name="The Broad Institute Genomics Platform"/>
            <consortium name="The Broad Institute Genome Sequencing Center for Infectious Disease"/>
            <person name="Wu L."/>
            <person name="Ma J."/>
        </authorList>
    </citation>
    <scope>NUCLEOTIDE SEQUENCE [LARGE SCALE GENOMIC DNA]</scope>
    <source>
        <strain evidence="4">CGMCC 1.12859</strain>
    </source>
</reference>
<dbReference type="PANTHER" id="PTHR46553">
    <property type="entry name" value="ADENINE NUCLEOTIDE ALPHA HYDROLASES-LIKE SUPERFAMILY PROTEIN"/>
    <property type="match status" value="1"/>
</dbReference>
<dbReference type="InterPro" id="IPR006016">
    <property type="entry name" value="UspA"/>
</dbReference>
<name>A0ABW2FP02_9ACTN</name>
<feature type="domain" description="UspA" evidence="2">
    <location>
        <begin position="9"/>
        <end position="142"/>
    </location>
</feature>
<sequence length="145" mass="15066">MTANSTSARVVVGIDGSPSSEEALRWALRHASSTGAVVDAVGAWEATPLFAGPTVVEPTLEAETARERFAGELRRVLAEAPSVEVRERLVRGNAADVLLAAAEGADLLVVGSRGRGTFARALLGSVSQRCAMHAPCPVVIVRPPV</sequence>
<protein>
    <submittedName>
        <fullName evidence="3">Universal stress protein</fullName>
    </submittedName>
</protein>
<comment type="caution">
    <text evidence="3">The sequence shown here is derived from an EMBL/GenBank/DDBJ whole genome shotgun (WGS) entry which is preliminary data.</text>
</comment>
<evidence type="ECO:0000259" key="2">
    <source>
        <dbReference type="Pfam" id="PF00582"/>
    </source>
</evidence>
<dbReference type="Pfam" id="PF00582">
    <property type="entry name" value="Usp"/>
    <property type="match status" value="1"/>
</dbReference>
<dbReference type="Proteomes" id="UP001596435">
    <property type="component" value="Unassembled WGS sequence"/>
</dbReference>
<dbReference type="SUPFAM" id="SSF52402">
    <property type="entry name" value="Adenine nucleotide alpha hydrolases-like"/>
    <property type="match status" value="1"/>
</dbReference>
<dbReference type="Gene3D" id="3.40.50.620">
    <property type="entry name" value="HUPs"/>
    <property type="match status" value="1"/>
</dbReference>
<proteinExistence type="inferred from homology"/>
<accession>A0ABW2FP02</accession>
<organism evidence="3 4">
    <name type="scientific">Kitasatospora paranensis</name>
    <dbReference type="NCBI Taxonomy" id="258053"/>
    <lineage>
        <taxon>Bacteria</taxon>
        <taxon>Bacillati</taxon>
        <taxon>Actinomycetota</taxon>
        <taxon>Actinomycetes</taxon>
        <taxon>Kitasatosporales</taxon>
        <taxon>Streptomycetaceae</taxon>
        <taxon>Kitasatospora</taxon>
    </lineage>
</organism>
<evidence type="ECO:0000313" key="4">
    <source>
        <dbReference type="Proteomes" id="UP001596435"/>
    </source>
</evidence>
<dbReference type="InterPro" id="IPR014729">
    <property type="entry name" value="Rossmann-like_a/b/a_fold"/>
</dbReference>
<dbReference type="EMBL" id="JBHTAJ010000007">
    <property type="protein sequence ID" value="MFC7178984.1"/>
    <property type="molecule type" value="Genomic_DNA"/>
</dbReference>
<dbReference type="PANTHER" id="PTHR46553:SF3">
    <property type="entry name" value="ADENINE NUCLEOTIDE ALPHA HYDROLASES-LIKE SUPERFAMILY PROTEIN"/>
    <property type="match status" value="1"/>
</dbReference>
<evidence type="ECO:0000256" key="1">
    <source>
        <dbReference type="ARBA" id="ARBA00008791"/>
    </source>
</evidence>
<dbReference type="CDD" id="cd00293">
    <property type="entry name" value="USP-like"/>
    <property type="match status" value="1"/>
</dbReference>
<dbReference type="PRINTS" id="PR01438">
    <property type="entry name" value="UNVRSLSTRESS"/>
</dbReference>
<evidence type="ECO:0000313" key="3">
    <source>
        <dbReference type="EMBL" id="MFC7178984.1"/>
    </source>
</evidence>
<comment type="similarity">
    <text evidence="1">Belongs to the universal stress protein A family.</text>
</comment>